<keyword evidence="1" id="KW-0472">Membrane</keyword>
<dbReference type="PANTHER" id="PTHR23028:SF131">
    <property type="entry name" value="BLR2367 PROTEIN"/>
    <property type="match status" value="1"/>
</dbReference>
<organism evidence="3 4">
    <name type="scientific">Pontibacter silvestris</name>
    <dbReference type="NCBI Taxonomy" id="2305183"/>
    <lineage>
        <taxon>Bacteria</taxon>
        <taxon>Pseudomonadati</taxon>
        <taxon>Bacteroidota</taxon>
        <taxon>Cytophagia</taxon>
        <taxon>Cytophagales</taxon>
        <taxon>Hymenobacteraceae</taxon>
        <taxon>Pontibacter</taxon>
    </lineage>
</organism>
<keyword evidence="3" id="KW-0012">Acyltransferase</keyword>
<feature type="transmembrane region" description="Helical" evidence="1">
    <location>
        <begin position="265"/>
        <end position="284"/>
    </location>
</feature>
<dbReference type="Proteomes" id="UP001597369">
    <property type="component" value="Unassembled WGS sequence"/>
</dbReference>
<feature type="transmembrane region" description="Helical" evidence="1">
    <location>
        <begin position="203"/>
        <end position="222"/>
    </location>
</feature>
<feature type="transmembrane region" description="Helical" evidence="1">
    <location>
        <begin position="77"/>
        <end position="97"/>
    </location>
</feature>
<keyword evidence="4" id="KW-1185">Reference proteome</keyword>
<comment type="caution">
    <text evidence="3">The sequence shown here is derived from an EMBL/GenBank/DDBJ whole genome shotgun (WGS) entry which is preliminary data.</text>
</comment>
<dbReference type="InterPro" id="IPR050879">
    <property type="entry name" value="Acyltransferase_3"/>
</dbReference>
<keyword evidence="1" id="KW-1133">Transmembrane helix</keyword>
<feature type="transmembrane region" description="Helical" evidence="1">
    <location>
        <begin position="362"/>
        <end position="387"/>
    </location>
</feature>
<feature type="transmembrane region" description="Helical" evidence="1">
    <location>
        <begin position="234"/>
        <end position="253"/>
    </location>
</feature>
<proteinExistence type="predicted"/>
<dbReference type="PANTHER" id="PTHR23028">
    <property type="entry name" value="ACETYLTRANSFERASE"/>
    <property type="match status" value="1"/>
</dbReference>
<dbReference type="Pfam" id="PF01757">
    <property type="entry name" value="Acyl_transf_3"/>
    <property type="match status" value="1"/>
</dbReference>
<dbReference type="InterPro" id="IPR002656">
    <property type="entry name" value="Acyl_transf_3_dom"/>
</dbReference>
<evidence type="ECO:0000256" key="1">
    <source>
        <dbReference type="SAM" id="Phobius"/>
    </source>
</evidence>
<name>A0ABW4WWT1_9BACT</name>
<dbReference type="EC" id="2.3.-.-" evidence="3"/>
<dbReference type="EMBL" id="JBHUHV010000022">
    <property type="protein sequence ID" value="MFD2066636.1"/>
    <property type="molecule type" value="Genomic_DNA"/>
</dbReference>
<feature type="domain" description="Acyltransferase 3" evidence="2">
    <location>
        <begin position="35"/>
        <end position="377"/>
    </location>
</feature>
<sequence length="404" mass="45384">MYSFTPFRILKKDPEQQTQLVQDLSKTQLGSLHLDYLDGLRALAALYVVLCHASLHVDVDQSSFSLAGLLYKLVHKGHYSVDFFIVISGFCLMLPVVRRNGIMRDSTFQFIRKRAKRILPPYYLAMGFTLLLIATLIGQDTGTIWHKSIPVTSWDIVTHLFLIQDVFEDTFSTINYAFWSISVEWRIYFLFPLLVLSWRKLGPFTTTLATILLTPMLWLALLPTDLNTGINGVSVHYVALFTLGMLAAHISFSEQALCARLRDKLPWKAIAVAVILVGLSKFALERATGLTLWILTDIMIGIAAAGLLLTITSGKLPLLHKFLSWQPLVFIGTFAYSIYLIHAPLLQVLSQYMVAPLNLSPLAGILSLFFFSFTLILGASYLFFLVAERPFMRKKNITAKAAPA</sequence>
<protein>
    <submittedName>
        <fullName evidence="3">Acyltransferase family protein</fullName>
        <ecNumber evidence="3">2.3.-.-</ecNumber>
    </submittedName>
</protein>
<feature type="transmembrane region" description="Helical" evidence="1">
    <location>
        <begin position="176"/>
        <end position="196"/>
    </location>
</feature>
<accession>A0ABW4WWT1</accession>
<evidence type="ECO:0000313" key="3">
    <source>
        <dbReference type="EMBL" id="MFD2066636.1"/>
    </source>
</evidence>
<feature type="transmembrane region" description="Helical" evidence="1">
    <location>
        <begin position="118"/>
        <end position="138"/>
    </location>
</feature>
<gene>
    <name evidence="3" type="ORF">ACFSKU_07045</name>
</gene>
<feature type="transmembrane region" description="Helical" evidence="1">
    <location>
        <begin position="323"/>
        <end position="342"/>
    </location>
</feature>
<keyword evidence="1" id="KW-0812">Transmembrane</keyword>
<dbReference type="RefSeq" id="WP_229960478.1">
    <property type="nucleotide sequence ID" value="NZ_JAJJWI010000008.1"/>
</dbReference>
<feature type="transmembrane region" description="Helical" evidence="1">
    <location>
        <begin position="290"/>
        <end position="311"/>
    </location>
</feature>
<keyword evidence="3" id="KW-0808">Transferase</keyword>
<reference evidence="4" key="1">
    <citation type="journal article" date="2019" name="Int. J. Syst. Evol. Microbiol.">
        <title>The Global Catalogue of Microorganisms (GCM) 10K type strain sequencing project: providing services to taxonomists for standard genome sequencing and annotation.</title>
        <authorList>
            <consortium name="The Broad Institute Genomics Platform"/>
            <consortium name="The Broad Institute Genome Sequencing Center for Infectious Disease"/>
            <person name="Wu L."/>
            <person name="Ma J."/>
        </authorList>
    </citation>
    <scope>NUCLEOTIDE SEQUENCE [LARGE SCALE GENOMIC DNA]</scope>
    <source>
        <strain evidence="4">JCM 16545</strain>
    </source>
</reference>
<dbReference type="GO" id="GO:0016746">
    <property type="term" value="F:acyltransferase activity"/>
    <property type="evidence" value="ECO:0007669"/>
    <property type="project" value="UniProtKB-KW"/>
</dbReference>
<evidence type="ECO:0000313" key="4">
    <source>
        <dbReference type="Proteomes" id="UP001597369"/>
    </source>
</evidence>
<evidence type="ECO:0000259" key="2">
    <source>
        <dbReference type="Pfam" id="PF01757"/>
    </source>
</evidence>